<proteinExistence type="predicted"/>
<keyword evidence="1" id="KW-0812">Transmembrane</keyword>
<evidence type="ECO:0000313" key="2">
    <source>
        <dbReference type="EMBL" id="RGC12431.1"/>
    </source>
</evidence>
<evidence type="ECO:0000256" key="1">
    <source>
        <dbReference type="SAM" id="Phobius"/>
    </source>
</evidence>
<keyword evidence="1" id="KW-0472">Membrane</keyword>
<evidence type="ECO:0000313" key="3">
    <source>
        <dbReference type="Proteomes" id="UP000260025"/>
    </source>
</evidence>
<reference evidence="2 3" key="1">
    <citation type="submission" date="2018-08" db="EMBL/GenBank/DDBJ databases">
        <title>A genome reference for cultivated species of the human gut microbiota.</title>
        <authorList>
            <person name="Zou Y."/>
            <person name="Xue W."/>
            <person name="Luo G."/>
        </authorList>
    </citation>
    <scope>NUCLEOTIDE SEQUENCE [LARGE SCALE GENOMIC DNA]</scope>
    <source>
        <strain evidence="2 3">OF01-2LB</strain>
    </source>
</reference>
<accession>A0A3E2VNS2</accession>
<dbReference type="EMBL" id="QVEV01000031">
    <property type="protein sequence ID" value="RGC12431.1"/>
    <property type="molecule type" value="Genomic_DNA"/>
</dbReference>
<keyword evidence="1" id="KW-1133">Transmembrane helix</keyword>
<feature type="transmembrane region" description="Helical" evidence="1">
    <location>
        <begin position="12"/>
        <end position="32"/>
    </location>
</feature>
<comment type="caution">
    <text evidence="2">The sequence shown here is derived from an EMBL/GenBank/DDBJ whole genome shotgun (WGS) entry which is preliminary data.</text>
</comment>
<organism evidence="2 3">
    <name type="scientific">Clostridium innocuum</name>
    <dbReference type="NCBI Taxonomy" id="1522"/>
    <lineage>
        <taxon>Bacteria</taxon>
        <taxon>Bacillati</taxon>
        <taxon>Bacillota</taxon>
        <taxon>Clostridia</taxon>
        <taxon>Eubacteriales</taxon>
        <taxon>Clostridiaceae</taxon>
        <taxon>Clostridium</taxon>
    </lineage>
</organism>
<gene>
    <name evidence="2" type="ORF">DXA38_17045</name>
</gene>
<dbReference type="Proteomes" id="UP000260025">
    <property type="component" value="Unassembled WGS sequence"/>
</dbReference>
<dbReference type="AlphaFoldDB" id="A0A3E2VNS2"/>
<name>A0A3E2VNS2_CLOIN</name>
<sequence>MKKGESMQQTVKWILVLLIAIKVGTFVMERLYDLHINVWLARGAGAVATALCALPMQRWLEKKSKHTNSVI</sequence>
<protein>
    <submittedName>
        <fullName evidence="2">Uncharacterized protein</fullName>
    </submittedName>
</protein>
<feature type="transmembrane region" description="Helical" evidence="1">
    <location>
        <begin position="38"/>
        <end position="56"/>
    </location>
</feature>